<keyword evidence="2" id="KW-0964">Secreted</keyword>
<feature type="chain" id="PRO_5009581360" description="PKD domain-containing protein" evidence="7">
    <location>
        <begin position="23"/>
        <end position="426"/>
    </location>
</feature>
<dbReference type="Gene3D" id="4.10.1080.10">
    <property type="entry name" value="TSP type-3 repeat"/>
    <property type="match status" value="1"/>
</dbReference>
<dbReference type="PROSITE" id="PS50093">
    <property type="entry name" value="PKD"/>
    <property type="match status" value="1"/>
</dbReference>
<dbReference type="InterPro" id="IPR028974">
    <property type="entry name" value="TSP_type-3_rpt"/>
</dbReference>
<feature type="compositionally biased region" description="Acidic residues" evidence="5">
    <location>
        <begin position="166"/>
        <end position="183"/>
    </location>
</feature>
<keyword evidence="4" id="KW-0106">Calcium</keyword>
<feature type="compositionally biased region" description="Acidic residues" evidence="5">
    <location>
        <begin position="135"/>
        <end position="156"/>
    </location>
</feature>
<dbReference type="Gene3D" id="2.60.40.10">
    <property type="entry name" value="Immunoglobulins"/>
    <property type="match status" value="2"/>
</dbReference>
<feature type="domain" description="PKD" evidence="8">
    <location>
        <begin position="334"/>
        <end position="386"/>
    </location>
</feature>
<dbReference type="SUPFAM" id="SSF49299">
    <property type="entry name" value="PKD domain"/>
    <property type="match status" value="1"/>
</dbReference>
<evidence type="ECO:0000256" key="7">
    <source>
        <dbReference type="SAM" id="SignalP"/>
    </source>
</evidence>
<dbReference type="SMART" id="SM00089">
    <property type="entry name" value="PKD"/>
    <property type="match status" value="1"/>
</dbReference>
<proteinExistence type="predicted"/>
<feature type="signal peptide" evidence="7">
    <location>
        <begin position="1"/>
        <end position="22"/>
    </location>
</feature>
<evidence type="ECO:0000313" key="10">
    <source>
        <dbReference type="Proteomes" id="UP000176260"/>
    </source>
</evidence>
<dbReference type="Pfam" id="PF18911">
    <property type="entry name" value="PKD_4"/>
    <property type="match status" value="1"/>
</dbReference>
<keyword evidence="6" id="KW-0472">Membrane</keyword>
<evidence type="ECO:0000256" key="4">
    <source>
        <dbReference type="ARBA" id="ARBA00022837"/>
    </source>
</evidence>
<keyword evidence="3 7" id="KW-0732">Signal</keyword>
<comment type="caution">
    <text evidence="9">The sequence shown here is derived from an EMBL/GenBank/DDBJ whole genome shotgun (WGS) entry which is preliminary data.</text>
</comment>
<evidence type="ECO:0000256" key="2">
    <source>
        <dbReference type="ARBA" id="ARBA00022525"/>
    </source>
</evidence>
<dbReference type="Proteomes" id="UP000176260">
    <property type="component" value="Unassembled WGS sequence"/>
</dbReference>
<evidence type="ECO:0000256" key="6">
    <source>
        <dbReference type="SAM" id="Phobius"/>
    </source>
</evidence>
<reference evidence="9 10" key="1">
    <citation type="journal article" date="2016" name="Nat. Commun.">
        <title>Thousands of microbial genomes shed light on interconnected biogeochemical processes in an aquifer system.</title>
        <authorList>
            <person name="Anantharaman K."/>
            <person name="Brown C.T."/>
            <person name="Hug L.A."/>
            <person name="Sharon I."/>
            <person name="Castelle C.J."/>
            <person name="Probst A.J."/>
            <person name="Thomas B.C."/>
            <person name="Singh A."/>
            <person name="Wilkins M.J."/>
            <person name="Karaoz U."/>
            <person name="Brodie E.L."/>
            <person name="Williams K.H."/>
            <person name="Hubbard S.S."/>
            <person name="Banfield J.F."/>
        </authorList>
    </citation>
    <scope>NUCLEOTIDE SEQUENCE [LARGE SCALE GENOMIC DNA]</scope>
</reference>
<dbReference type="InterPro" id="IPR035986">
    <property type="entry name" value="PKD_dom_sf"/>
</dbReference>
<name>A0A1G1XMD3_9BACT</name>
<dbReference type="InterPro" id="IPR022409">
    <property type="entry name" value="PKD/Chitinase_dom"/>
</dbReference>
<dbReference type="InterPro" id="IPR059100">
    <property type="entry name" value="TSP3_bac"/>
</dbReference>
<dbReference type="InterPro" id="IPR000601">
    <property type="entry name" value="PKD_dom"/>
</dbReference>
<organism evidence="9 10">
    <name type="scientific">Candidatus Buchananbacteria bacterium RBG_13_39_9</name>
    <dbReference type="NCBI Taxonomy" id="1797531"/>
    <lineage>
        <taxon>Bacteria</taxon>
        <taxon>Candidatus Buchananiibacteriota</taxon>
    </lineage>
</organism>
<evidence type="ECO:0000313" key="9">
    <source>
        <dbReference type="EMBL" id="OGY41132.1"/>
    </source>
</evidence>
<dbReference type="SUPFAM" id="SSF103647">
    <property type="entry name" value="TSP type-3 repeat"/>
    <property type="match status" value="1"/>
</dbReference>
<dbReference type="InterPro" id="IPR018247">
    <property type="entry name" value="EF_Hand_1_Ca_BS"/>
</dbReference>
<accession>A0A1G1XMD3</accession>
<protein>
    <recommendedName>
        <fullName evidence="8">PKD domain-containing protein</fullName>
    </recommendedName>
</protein>
<feature type="transmembrane region" description="Helical" evidence="6">
    <location>
        <begin position="394"/>
        <end position="416"/>
    </location>
</feature>
<feature type="region of interest" description="Disordered" evidence="5">
    <location>
        <begin position="128"/>
        <end position="232"/>
    </location>
</feature>
<comment type="subcellular location">
    <subcellularLocation>
        <location evidence="1">Secreted</location>
    </subcellularLocation>
</comment>
<dbReference type="CDD" id="cd00146">
    <property type="entry name" value="PKD"/>
    <property type="match status" value="1"/>
</dbReference>
<dbReference type="PROSITE" id="PS00018">
    <property type="entry name" value="EF_HAND_1"/>
    <property type="match status" value="1"/>
</dbReference>
<evidence type="ECO:0000256" key="3">
    <source>
        <dbReference type="ARBA" id="ARBA00022729"/>
    </source>
</evidence>
<dbReference type="InterPro" id="IPR013783">
    <property type="entry name" value="Ig-like_fold"/>
</dbReference>
<sequence length="426" mass="47211">MKIKFLFVFCALLLINPLNALAADKTYDLGLTSSDISFSKELVVGQKIRIYAGVHNFGTEDVAGYVTFYQGDLLIGSSQVVSVRAGGLVDEVYVDWTVPSGTFNIRAEIKGQDPKDENTANDLTVTSFYLPLPDNDQDSIPDIRDPDDDNDGLTDEIEAKRQTDPFDADSDDDGCLDNADDFPLDPKLCIDSDNDGIDDKIDTDDDNDGLSDSKEEQLGTNPKNPDTDGDGVIDGQDVYPLDPNRSKKAVPVVINNSNKNTNLNSNINAQENINSNINAATETPIEEDLNQNINAEINLGNLAANNLNPQVDISISQKDWRTYIFRSQIRGLNDENLAYHWEFGDGSYSTDKIAEHSYEGSGDYKVSLKISGKNDLELTADKQIEISFFNFGNFTLWLILGGLMMLLLILLFYLISKRKQKHYASK</sequence>
<keyword evidence="6" id="KW-1133">Transmembrane helix</keyword>
<dbReference type="Pfam" id="PF18884">
    <property type="entry name" value="TSP3_bac"/>
    <property type="match status" value="2"/>
</dbReference>
<evidence type="ECO:0000259" key="8">
    <source>
        <dbReference type="PROSITE" id="PS50093"/>
    </source>
</evidence>
<dbReference type="GO" id="GO:0005509">
    <property type="term" value="F:calcium ion binding"/>
    <property type="evidence" value="ECO:0007669"/>
    <property type="project" value="InterPro"/>
</dbReference>
<dbReference type="EMBL" id="MHIA01000033">
    <property type="protein sequence ID" value="OGY41132.1"/>
    <property type="molecule type" value="Genomic_DNA"/>
</dbReference>
<dbReference type="AlphaFoldDB" id="A0A1G1XMD3"/>
<evidence type="ECO:0000256" key="1">
    <source>
        <dbReference type="ARBA" id="ARBA00004613"/>
    </source>
</evidence>
<evidence type="ECO:0000256" key="5">
    <source>
        <dbReference type="SAM" id="MobiDB-lite"/>
    </source>
</evidence>
<keyword evidence="6" id="KW-0812">Transmembrane</keyword>
<gene>
    <name evidence="9" type="ORF">A2Y67_00835</name>
</gene>
<feature type="compositionally biased region" description="Acidic residues" evidence="5">
    <location>
        <begin position="192"/>
        <end position="209"/>
    </location>
</feature>